<dbReference type="Proteomes" id="UP000826271">
    <property type="component" value="Unassembled WGS sequence"/>
</dbReference>
<comment type="caution">
    <text evidence="4">The sequence shown here is derived from an EMBL/GenBank/DDBJ whole genome shotgun (WGS) entry which is preliminary data.</text>
</comment>
<evidence type="ECO:0000259" key="3">
    <source>
        <dbReference type="Pfam" id="PF10551"/>
    </source>
</evidence>
<evidence type="ECO:0000313" key="4">
    <source>
        <dbReference type="EMBL" id="KAG8373832.1"/>
    </source>
</evidence>
<protein>
    <recommendedName>
        <fullName evidence="6">Protein FAR1-RELATED SEQUENCE</fullName>
    </recommendedName>
</protein>
<feature type="region of interest" description="Disordered" evidence="1">
    <location>
        <begin position="844"/>
        <end position="875"/>
    </location>
</feature>
<sequence length="875" mass="101162">MLVIVLQDLEENYGEDAEATEQCGEHFQSPEPSLSKHQEVHSVSSLIHELENRLAIGQVMKSVEDIYLLYCKYAHAKGFSVRKGDQKHFPRSNELQAKELECSCEGVKDERRSRGRIPDYQKSITRTKCKARIRIGREKGREWRVTRFVIEHNHEMVATDQTHLLRSARNISHAQKSTLEAMVNAGISTATAVSFVEEEARGPENLGFIRKDAYDYLSRLKKQTKIKNGDASELLKHFLAKSNNEPFFYWDVQLDDENRVMNFFFRDYRCRIDYEYFGDVLSVDTTYKTNRYDLICAPFVRLNHHKQNVMFGLAFMSNETQESFEWLFGTFLESMSGKQPETVFTDQCQAMMNAVENIFPCAHHRLCQWHINQNAPSHLGNLNCDSRFKEFWYKCMNHCDSEEEFEATRRKMIHEYNLSGHKWLNGMYKLRQKWATAFSKHRFSAGLLATSRSEGTNSVLKKAGDRTISLYDFVLSYEKIQKTWRENEKVEDTRCRHGKPSMIVNNLLLNHATDVYTLTIYKLFEKELVNSLSTEFTKDPLFIDPFVIQFKVKSHNQHSIHSIPEGYLKKRWMKNIRNRVSGEGNGSGCESGNSHVSEMVFSNYSMRRFYDLTMRCKAREETRNMLSEFLDKTIEKMNAWFENLSLSDSTYDNFVIDENNEESNEMHICNPLFVKSRGITNARIRGHWDEKNKKGKGKRKPESSKGIAKSTKQKGQILETAINEFPSQEATHASMSQEATNVQLSSYPIHYPFQEASVTNQPYWPRPISFAIVRPMSGDMQIRGASEIRNTGGTFNVHQGVVGVEAEGGSRRWICLEEEAADADMAAEREAERQAEEMILGFGKEDEIEEKNHIEARDLTPQPLEEEQQAGSEPT</sequence>
<proteinExistence type="predicted"/>
<gene>
    <name evidence="4" type="ORF">BUALT_Bualt11G0066200</name>
</gene>
<dbReference type="AlphaFoldDB" id="A0AAV6X1I1"/>
<organism evidence="4 5">
    <name type="scientific">Buddleja alternifolia</name>
    <dbReference type="NCBI Taxonomy" id="168488"/>
    <lineage>
        <taxon>Eukaryota</taxon>
        <taxon>Viridiplantae</taxon>
        <taxon>Streptophyta</taxon>
        <taxon>Embryophyta</taxon>
        <taxon>Tracheophyta</taxon>
        <taxon>Spermatophyta</taxon>
        <taxon>Magnoliopsida</taxon>
        <taxon>eudicotyledons</taxon>
        <taxon>Gunneridae</taxon>
        <taxon>Pentapetalae</taxon>
        <taxon>asterids</taxon>
        <taxon>lamiids</taxon>
        <taxon>Lamiales</taxon>
        <taxon>Scrophulariaceae</taxon>
        <taxon>Buddlejeae</taxon>
        <taxon>Buddleja</taxon>
    </lineage>
</organism>
<dbReference type="InterPro" id="IPR004330">
    <property type="entry name" value="FAR1_DNA_bnd_dom"/>
</dbReference>
<dbReference type="PANTHER" id="PTHR47718:SF17">
    <property type="entry name" value="PROTEIN FAR1-RELATED SEQUENCE 5-LIKE"/>
    <property type="match status" value="1"/>
</dbReference>
<feature type="domain" description="FAR1" evidence="2">
    <location>
        <begin position="69"/>
        <end position="157"/>
    </location>
</feature>
<evidence type="ECO:0000259" key="2">
    <source>
        <dbReference type="Pfam" id="PF03101"/>
    </source>
</evidence>
<evidence type="ECO:0008006" key="6">
    <source>
        <dbReference type="Google" id="ProtNLM"/>
    </source>
</evidence>
<accession>A0AAV6X1I1</accession>
<dbReference type="Pfam" id="PF10551">
    <property type="entry name" value="MULE"/>
    <property type="match status" value="1"/>
</dbReference>
<name>A0AAV6X1I1_9LAMI</name>
<dbReference type="Pfam" id="PF03101">
    <property type="entry name" value="FAR1"/>
    <property type="match status" value="1"/>
</dbReference>
<dbReference type="InterPro" id="IPR018289">
    <property type="entry name" value="MULE_transposase_dom"/>
</dbReference>
<feature type="region of interest" description="Disordered" evidence="1">
    <location>
        <begin position="684"/>
        <end position="714"/>
    </location>
</feature>
<keyword evidence="5" id="KW-1185">Reference proteome</keyword>
<dbReference type="EMBL" id="WHWC01000011">
    <property type="protein sequence ID" value="KAG8373832.1"/>
    <property type="molecule type" value="Genomic_DNA"/>
</dbReference>
<evidence type="ECO:0000313" key="5">
    <source>
        <dbReference type="Proteomes" id="UP000826271"/>
    </source>
</evidence>
<evidence type="ECO:0000256" key="1">
    <source>
        <dbReference type="SAM" id="MobiDB-lite"/>
    </source>
</evidence>
<reference evidence="4" key="1">
    <citation type="submission" date="2019-10" db="EMBL/GenBank/DDBJ databases">
        <authorList>
            <person name="Zhang R."/>
            <person name="Pan Y."/>
            <person name="Wang J."/>
            <person name="Ma R."/>
            <person name="Yu S."/>
        </authorList>
    </citation>
    <scope>NUCLEOTIDE SEQUENCE</scope>
    <source>
        <strain evidence="4">LA-IB0</strain>
        <tissue evidence="4">Leaf</tissue>
    </source>
</reference>
<feature type="domain" description="MULE transposase" evidence="3">
    <location>
        <begin position="280"/>
        <end position="374"/>
    </location>
</feature>
<dbReference type="PANTHER" id="PTHR47718">
    <property type="entry name" value="OS01G0519700 PROTEIN"/>
    <property type="match status" value="1"/>
</dbReference>